<evidence type="ECO:0000313" key="2">
    <source>
        <dbReference type="Proteomes" id="UP000660745"/>
    </source>
</evidence>
<dbReference type="AlphaFoldDB" id="A0A918E3H2"/>
<dbReference type="EMBL" id="BMNK01000001">
    <property type="protein sequence ID" value="GGP02099.1"/>
    <property type="molecule type" value="Genomic_DNA"/>
</dbReference>
<reference evidence="1" key="1">
    <citation type="journal article" date="2014" name="Int. J. Syst. Evol. Microbiol.">
        <title>Complete genome sequence of Corynebacterium casei LMG S-19264T (=DSM 44701T), isolated from a smear-ripened cheese.</title>
        <authorList>
            <consortium name="US DOE Joint Genome Institute (JGI-PGF)"/>
            <person name="Walter F."/>
            <person name="Albersmeier A."/>
            <person name="Kalinowski J."/>
            <person name="Ruckert C."/>
        </authorList>
    </citation>
    <scope>NUCLEOTIDE SEQUENCE</scope>
    <source>
        <strain evidence="1">CGMCC 4.7430</strain>
    </source>
</reference>
<proteinExistence type="predicted"/>
<comment type="caution">
    <text evidence="1">The sequence shown here is derived from an EMBL/GenBank/DDBJ whole genome shotgun (WGS) entry which is preliminary data.</text>
</comment>
<protein>
    <recommendedName>
        <fullName evidence="3">DUF3291 domain-containing protein</fullName>
    </recommendedName>
</protein>
<evidence type="ECO:0000313" key="1">
    <source>
        <dbReference type="EMBL" id="GGP02099.1"/>
    </source>
</evidence>
<evidence type="ECO:0008006" key="3">
    <source>
        <dbReference type="Google" id="ProtNLM"/>
    </source>
</evidence>
<gene>
    <name evidence="1" type="ORF">GCM10012278_07980</name>
</gene>
<organism evidence="1 2">
    <name type="scientific">Nonomuraea glycinis</name>
    <dbReference type="NCBI Taxonomy" id="2047744"/>
    <lineage>
        <taxon>Bacteria</taxon>
        <taxon>Bacillati</taxon>
        <taxon>Actinomycetota</taxon>
        <taxon>Actinomycetes</taxon>
        <taxon>Streptosporangiales</taxon>
        <taxon>Streptosporangiaceae</taxon>
        <taxon>Nonomuraea</taxon>
    </lineage>
</organism>
<dbReference type="InterPro" id="IPR011008">
    <property type="entry name" value="Dimeric_a/b-barrel"/>
</dbReference>
<sequence length="131" mass="14734">MLKTHWTPGPAAGVAGPVLVSVTDFQISRLHDLPGVYHAGLSLRRDWPRLPGAVGMWLWTEPLRGRCGSVSIWQDEQALRDFVAWPDHVTIMRRYRGRGRLRSVTWTAAQSDRGIWAQARSYLSGDGTRTP</sequence>
<name>A0A918E3H2_9ACTN</name>
<keyword evidence="2" id="KW-1185">Reference proteome</keyword>
<dbReference type="Proteomes" id="UP000660745">
    <property type="component" value="Unassembled WGS sequence"/>
</dbReference>
<dbReference type="SUPFAM" id="SSF54909">
    <property type="entry name" value="Dimeric alpha+beta barrel"/>
    <property type="match status" value="1"/>
</dbReference>
<reference evidence="1" key="2">
    <citation type="submission" date="2020-09" db="EMBL/GenBank/DDBJ databases">
        <authorList>
            <person name="Sun Q."/>
            <person name="Zhou Y."/>
        </authorList>
    </citation>
    <scope>NUCLEOTIDE SEQUENCE</scope>
    <source>
        <strain evidence="1">CGMCC 4.7430</strain>
    </source>
</reference>
<dbReference type="RefSeq" id="WP_189137050.1">
    <property type="nucleotide sequence ID" value="NZ_BMNK01000001.1"/>
</dbReference>
<accession>A0A918E3H2</accession>